<dbReference type="PANTHER" id="PTHR10073">
    <property type="entry name" value="DNA MISMATCH REPAIR PROTEIN MLH, PMS, MUTL"/>
    <property type="match status" value="1"/>
</dbReference>
<keyword evidence="8" id="KW-1185">Reference proteome</keyword>
<dbReference type="GO" id="GO:0005524">
    <property type="term" value="F:ATP binding"/>
    <property type="evidence" value="ECO:0007669"/>
    <property type="project" value="InterPro"/>
</dbReference>
<dbReference type="EMBL" id="MZGV01000095">
    <property type="protein sequence ID" value="OPJ56588.1"/>
    <property type="molecule type" value="Genomic_DNA"/>
</dbReference>
<dbReference type="InterPro" id="IPR036890">
    <property type="entry name" value="HATPase_C_sf"/>
</dbReference>
<evidence type="ECO:0000256" key="2">
    <source>
        <dbReference type="ARBA" id="ARBA00022763"/>
    </source>
</evidence>
<dbReference type="InterPro" id="IPR014790">
    <property type="entry name" value="MutL_C"/>
</dbReference>
<evidence type="ECO:0000259" key="6">
    <source>
        <dbReference type="SMART" id="SM01340"/>
    </source>
</evidence>
<comment type="similarity">
    <text evidence="1 4">Belongs to the DNA mismatch repair MutL/HexB family.</text>
</comment>
<evidence type="ECO:0000259" key="5">
    <source>
        <dbReference type="SMART" id="SM00853"/>
    </source>
</evidence>
<dbReference type="GO" id="GO:0006298">
    <property type="term" value="P:mismatch repair"/>
    <property type="evidence" value="ECO:0007669"/>
    <property type="project" value="UniProtKB-UniRule"/>
</dbReference>
<dbReference type="FunFam" id="3.30.565.10:FF:000003">
    <property type="entry name" value="DNA mismatch repair endonuclease MutL"/>
    <property type="match status" value="1"/>
</dbReference>
<evidence type="ECO:0000256" key="4">
    <source>
        <dbReference type="HAMAP-Rule" id="MF_00149"/>
    </source>
</evidence>
<proteinExistence type="inferred from homology"/>
<dbReference type="OrthoDB" id="9763467at2"/>
<dbReference type="Pfam" id="PF08676">
    <property type="entry name" value="MutL_C"/>
    <property type="match status" value="1"/>
</dbReference>
<dbReference type="PROSITE" id="PS00058">
    <property type="entry name" value="DNA_MISMATCH_REPAIR_1"/>
    <property type="match status" value="1"/>
</dbReference>
<dbReference type="AlphaFoldDB" id="A0A1V4I9B6"/>
<dbReference type="Pfam" id="PF01119">
    <property type="entry name" value="DNA_mis_repair"/>
    <property type="match status" value="1"/>
</dbReference>
<reference evidence="7 8" key="1">
    <citation type="submission" date="2017-03" db="EMBL/GenBank/DDBJ databases">
        <title>Genome sequence of Clostridium oryzae DSM 28571.</title>
        <authorList>
            <person name="Poehlein A."/>
            <person name="Daniel R."/>
        </authorList>
    </citation>
    <scope>NUCLEOTIDE SEQUENCE [LARGE SCALE GENOMIC DNA]</scope>
    <source>
        <strain evidence="7 8">DSM 28571</strain>
    </source>
</reference>
<organism evidence="7 8">
    <name type="scientific">Clostridium oryzae</name>
    <dbReference type="NCBI Taxonomy" id="1450648"/>
    <lineage>
        <taxon>Bacteria</taxon>
        <taxon>Bacillati</taxon>
        <taxon>Bacillota</taxon>
        <taxon>Clostridia</taxon>
        <taxon>Eubacteriales</taxon>
        <taxon>Clostridiaceae</taxon>
        <taxon>Clostridium</taxon>
    </lineage>
</organism>
<sequence>MNRIDILSSETSNKIAAGEVIERPLSVVKELVENSIDAGSKNITVLIQEGGLKTINITDDGSGIHPDDIEKSILPHATSKISTIDDIFKINTLGFRGEALASIAAISKMNITSRIKSMDFGRELRVEGGFVKSIKDAAANPGTSIVVNDLFFNVPARLKFLKSTSKESSSITDIVSRLALSHSDICFILKNNDKQVIHTFGNNNLQDVIRIIYGKSTGDNVTYFENHMDTATVYGYIGNADVSRGSRNHQTIFVNKRYIRSKLVTAAVENAFKSFLTINKFPFFVLFLDIYPELVDVNVHPTKSEIKFKNDREIFKLVFDSIHKAIRESLHDDFNIPIDTHSDIVNSSSDNESVEGKQIHKNMSIFDNDITDSKPIKVDIPIDLRSSDYEQHIDNNEPSVQSKPTPPAYINENAEPYIKPSAKPIDTDNNNKYTINNRLKSDYTTPNKNNLKLKLLKYIGIFNNTYILSELNEELFIIDQHAAHERVMFERYREQIKQSHVSVQTLLTPIVLELTPEEYSIYIDNIDIFKNSGFDIDIFGDNTIKIQAVPYILGKLDGRNFFIQVIDSIKNDKSIDTLDLKYNSIARLACRSAVKAHQKLSEVEVKTLLQQLAECENPYNCPHGRPTIISMSLYEIEKKFKRVQ</sequence>
<comment type="caution">
    <text evidence="7">The sequence shown here is derived from an EMBL/GenBank/DDBJ whole genome shotgun (WGS) entry which is preliminary data.</text>
</comment>
<feature type="domain" description="MutL C-terminal dimerisation" evidence="5">
    <location>
        <begin position="458"/>
        <end position="600"/>
    </location>
</feature>
<dbReference type="GO" id="GO:0140664">
    <property type="term" value="F:ATP-dependent DNA damage sensor activity"/>
    <property type="evidence" value="ECO:0007669"/>
    <property type="project" value="InterPro"/>
</dbReference>
<dbReference type="PANTHER" id="PTHR10073:SF12">
    <property type="entry name" value="DNA MISMATCH REPAIR PROTEIN MLH1"/>
    <property type="match status" value="1"/>
</dbReference>
<dbReference type="InterPro" id="IPR013507">
    <property type="entry name" value="DNA_mismatch_S5_2-like"/>
</dbReference>
<dbReference type="CDD" id="cd16926">
    <property type="entry name" value="HATPase_MutL-MLH-PMS-like"/>
    <property type="match status" value="1"/>
</dbReference>
<dbReference type="Proteomes" id="UP000190080">
    <property type="component" value="Unassembled WGS sequence"/>
</dbReference>
<name>A0A1V4I9B6_9CLOT</name>
<gene>
    <name evidence="4 7" type="primary">mutL</name>
    <name evidence="7" type="ORF">CLORY_42670</name>
</gene>
<dbReference type="InterPro" id="IPR038973">
    <property type="entry name" value="MutL/Mlh/Pms-like"/>
</dbReference>
<dbReference type="InterPro" id="IPR037198">
    <property type="entry name" value="MutL_C_sf"/>
</dbReference>
<dbReference type="InterPro" id="IPR042121">
    <property type="entry name" value="MutL_C_regsub"/>
</dbReference>
<evidence type="ECO:0000256" key="3">
    <source>
        <dbReference type="ARBA" id="ARBA00023204"/>
    </source>
</evidence>
<dbReference type="GO" id="GO:0030983">
    <property type="term" value="F:mismatched DNA binding"/>
    <property type="evidence" value="ECO:0007669"/>
    <property type="project" value="InterPro"/>
</dbReference>
<dbReference type="Gene3D" id="3.30.1370.100">
    <property type="entry name" value="MutL, C-terminal domain, regulatory subdomain"/>
    <property type="match status" value="1"/>
</dbReference>
<dbReference type="InterPro" id="IPR014762">
    <property type="entry name" value="DNA_mismatch_repair_CS"/>
</dbReference>
<evidence type="ECO:0000256" key="1">
    <source>
        <dbReference type="ARBA" id="ARBA00006082"/>
    </source>
</evidence>
<dbReference type="NCBIfam" id="TIGR00585">
    <property type="entry name" value="mutl"/>
    <property type="match status" value="1"/>
</dbReference>
<dbReference type="InterPro" id="IPR020568">
    <property type="entry name" value="Ribosomal_Su5_D2-typ_SF"/>
</dbReference>
<dbReference type="RefSeq" id="WP_079428319.1">
    <property type="nucleotide sequence ID" value="NZ_MZGV01000095.1"/>
</dbReference>
<dbReference type="Gene3D" id="3.30.1540.20">
    <property type="entry name" value="MutL, C-terminal domain, dimerisation subdomain"/>
    <property type="match status" value="1"/>
</dbReference>
<dbReference type="Gene3D" id="3.30.565.10">
    <property type="entry name" value="Histidine kinase-like ATPase, C-terminal domain"/>
    <property type="match status" value="1"/>
</dbReference>
<dbReference type="GO" id="GO:0032300">
    <property type="term" value="C:mismatch repair complex"/>
    <property type="evidence" value="ECO:0007669"/>
    <property type="project" value="InterPro"/>
</dbReference>
<evidence type="ECO:0000313" key="8">
    <source>
        <dbReference type="Proteomes" id="UP000190080"/>
    </source>
</evidence>
<evidence type="ECO:0000313" key="7">
    <source>
        <dbReference type="EMBL" id="OPJ56588.1"/>
    </source>
</evidence>
<dbReference type="STRING" id="1450648.CLORY_42670"/>
<dbReference type="InterPro" id="IPR002099">
    <property type="entry name" value="MutL/Mlh/PMS"/>
</dbReference>
<feature type="domain" description="DNA mismatch repair protein S5" evidence="6">
    <location>
        <begin position="209"/>
        <end position="327"/>
    </location>
</feature>
<dbReference type="SUPFAM" id="SSF118116">
    <property type="entry name" value="DNA mismatch repair protein MutL"/>
    <property type="match status" value="1"/>
</dbReference>
<dbReference type="HAMAP" id="MF_00149">
    <property type="entry name" value="DNA_mis_repair"/>
    <property type="match status" value="1"/>
</dbReference>
<dbReference type="Gene3D" id="3.30.230.10">
    <property type="match status" value="1"/>
</dbReference>
<dbReference type="InterPro" id="IPR014721">
    <property type="entry name" value="Ribsml_uS5_D2-typ_fold_subgr"/>
</dbReference>
<accession>A0A1V4I9B6</accession>
<dbReference type="SUPFAM" id="SSF55874">
    <property type="entry name" value="ATPase domain of HSP90 chaperone/DNA topoisomerase II/histidine kinase"/>
    <property type="match status" value="1"/>
</dbReference>
<keyword evidence="2 4" id="KW-0227">DNA damage</keyword>
<protein>
    <recommendedName>
        <fullName evidence="4">DNA mismatch repair protein MutL</fullName>
    </recommendedName>
</protein>
<dbReference type="Pfam" id="PF13589">
    <property type="entry name" value="HATPase_c_3"/>
    <property type="match status" value="1"/>
</dbReference>
<dbReference type="SMART" id="SM00853">
    <property type="entry name" value="MutL_C"/>
    <property type="match status" value="1"/>
</dbReference>
<dbReference type="InterPro" id="IPR042120">
    <property type="entry name" value="MutL_C_dimsub"/>
</dbReference>
<keyword evidence="3 4" id="KW-0234">DNA repair</keyword>
<dbReference type="SMART" id="SM01340">
    <property type="entry name" value="DNA_mis_repair"/>
    <property type="match status" value="1"/>
</dbReference>
<dbReference type="CDD" id="cd00782">
    <property type="entry name" value="MutL_Trans"/>
    <property type="match status" value="1"/>
</dbReference>
<dbReference type="InterPro" id="IPR020667">
    <property type="entry name" value="DNA_mismatch_repair_MutL"/>
</dbReference>
<dbReference type="GO" id="GO:0016887">
    <property type="term" value="F:ATP hydrolysis activity"/>
    <property type="evidence" value="ECO:0007669"/>
    <property type="project" value="InterPro"/>
</dbReference>
<dbReference type="SUPFAM" id="SSF54211">
    <property type="entry name" value="Ribosomal protein S5 domain 2-like"/>
    <property type="match status" value="1"/>
</dbReference>
<comment type="function">
    <text evidence="4">This protein is involved in the repair of mismatches in DNA. It is required for dam-dependent methyl-directed DNA mismatch repair. May act as a 'molecular matchmaker', a protein that promotes the formation of a stable complex between two or more DNA-binding proteins in an ATP-dependent manner without itself being part of a final effector complex.</text>
</comment>